<evidence type="ECO:0000256" key="3">
    <source>
        <dbReference type="ARBA" id="ARBA00022475"/>
    </source>
</evidence>
<dbReference type="SUPFAM" id="SSF56176">
    <property type="entry name" value="FAD-binding/transporter-associated domain-like"/>
    <property type="match status" value="1"/>
</dbReference>
<keyword evidence="12" id="KW-0732">Signal</keyword>
<dbReference type="InterPro" id="IPR036318">
    <property type="entry name" value="FAD-bd_PCMH-like_sf"/>
</dbReference>
<feature type="domain" description="CBS" evidence="13">
    <location>
        <begin position="270"/>
        <end position="327"/>
    </location>
</feature>
<keyword evidence="6 11" id="KW-1133">Transmembrane helix</keyword>
<keyword evidence="7 9" id="KW-0129">CBS domain</keyword>
<evidence type="ECO:0000313" key="15">
    <source>
        <dbReference type="Proteomes" id="UP001304769"/>
    </source>
</evidence>
<keyword evidence="8 11" id="KW-0472">Membrane</keyword>
<feature type="domain" description="CBS" evidence="13">
    <location>
        <begin position="203"/>
        <end position="263"/>
    </location>
</feature>
<evidence type="ECO:0000259" key="13">
    <source>
        <dbReference type="PROSITE" id="PS51371"/>
    </source>
</evidence>
<evidence type="ECO:0000256" key="10">
    <source>
        <dbReference type="SAM" id="MobiDB-lite"/>
    </source>
</evidence>
<evidence type="ECO:0000256" key="6">
    <source>
        <dbReference type="ARBA" id="ARBA00022989"/>
    </source>
</evidence>
<dbReference type="InterPro" id="IPR046342">
    <property type="entry name" value="CBS_dom_sf"/>
</dbReference>
<dbReference type="SMART" id="SM01091">
    <property type="entry name" value="CorC_HlyC"/>
    <property type="match status" value="1"/>
</dbReference>
<dbReference type="RefSeq" id="WP_323279178.1">
    <property type="nucleotide sequence ID" value="NZ_JAYGGQ010000008.1"/>
</dbReference>
<keyword evidence="4 11" id="KW-0812">Transmembrane</keyword>
<dbReference type="Pfam" id="PF01595">
    <property type="entry name" value="CNNM"/>
    <property type="match status" value="1"/>
</dbReference>
<dbReference type="Pfam" id="PF00571">
    <property type="entry name" value="CBS"/>
    <property type="match status" value="2"/>
</dbReference>
<evidence type="ECO:0000256" key="5">
    <source>
        <dbReference type="ARBA" id="ARBA00022737"/>
    </source>
</evidence>
<feature type="compositionally biased region" description="Basic and acidic residues" evidence="10">
    <location>
        <begin position="413"/>
        <end position="451"/>
    </location>
</feature>
<keyword evidence="15" id="KW-1185">Reference proteome</keyword>
<dbReference type="EMBL" id="JAYGGQ010000008">
    <property type="protein sequence ID" value="MEA5455317.1"/>
    <property type="molecule type" value="Genomic_DNA"/>
</dbReference>
<reference evidence="14 15" key="1">
    <citation type="submission" date="2023-12" db="EMBL/GenBank/DDBJ databases">
        <title>Sinomonas terricola sp. nov, isolated from litchi orchard soil in Guangdong, PR China.</title>
        <authorList>
            <person name="Jiaxin W."/>
            <person name="Yang Z."/>
            <person name="Honghui Z."/>
        </authorList>
    </citation>
    <scope>NUCLEOTIDE SEQUENCE [LARGE SCALE GENOMIC DNA]</scope>
    <source>
        <strain evidence="14 15">JGH33</strain>
    </source>
</reference>
<dbReference type="InterPro" id="IPR005170">
    <property type="entry name" value="Transptr-assoc_dom"/>
</dbReference>
<evidence type="ECO:0000256" key="4">
    <source>
        <dbReference type="ARBA" id="ARBA00022692"/>
    </source>
</evidence>
<sequence>MTIAVLLAMALAFTALAALLTAAEAALAFLPRHEAEERIDQGRAHSLAVILASPVPHVRALRFWRIWFETASAVAVAVLMTSWLGNIWLAGLAATIVMALIGFLLVGVSPRQLGRRHALGVAAWTAPLTTFLRGVLGPIPGWLVSVGSAATGTDPNQEDAIYSTDELREFVERASDSEDFEDDQAELLQSVFELGETLVRAVMVPRTDVIAIEAGSSLRKAMSLFLRSGCSRVPVYVENLDDVRGVLYLKDVAARLHQAPEASGETVENYVREPRFVPESKPVNELLKELQRESTHLAIVVDEYGGTAGLVTLEDLIEELVGEIADEYDDEDAEPIEIEPGVFRIPARMSLDDLGELFDEDVEDDEVDTAGGLLAKAIGRVPIVGSAADVDGIRLMAERLEGRRKRVSHLLARRSDATDEGDEARVGEGERDNADRHNAERHSTARQDAVRHNATRHNTEATGRQHG</sequence>
<dbReference type="Gene3D" id="3.10.580.10">
    <property type="entry name" value="CBS-domain"/>
    <property type="match status" value="1"/>
</dbReference>
<dbReference type="Proteomes" id="UP001304769">
    <property type="component" value="Unassembled WGS sequence"/>
</dbReference>
<keyword evidence="5" id="KW-0677">Repeat</keyword>
<evidence type="ECO:0000256" key="11">
    <source>
        <dbReference type="SAM" id="Phobius"/>
    </source>
</evidence>
<proteinExistence type="inferred from homology"/>
<accession>A0ABU5T6M6</accession>
<evidence type="ECO:0000256" key="8">
    <source>
        <dbReference type="ARBA" id="ARBA00023136"/>
    </source>
</evidence>
<gene>
    <name evidence="14" type="ORF">SPF06_11355</name>
</gene>
<dbReference type="Gene3D" id="3.30.465.10">
    <property type="match status" value="1"/>
</dbReference>
<dbReference type="SMART" id="SM00116">
    <property type="entry name" value="CBS"/>
    <property type="match status" value="2"/>
</dbReference>
<comment type="caution">
    <text evidence="14">The sequence shown here is derived from an EMBL/GenBank/DDBJ whole genome shotgun (WGS) entry which is preliminary data.</text>
</comment>
<dbReference type="InterPro" id="IPR016169">
    <property type="entry name" value="FAD-bd_PCMH_sub2"/>
</dbReference>
<evidence type="ECO:0000256" key="7">
    <source>
        <dbReference type="ARBA" id="ARBA00023122"/>
    </source>
</evidence>
<dbReference type="SUPFAM" id="SSF54631">
    <property type="entry name" value="CBS-domain pair"/>
    <property type="match status" value="1"/>
</dbReference>
<dbReference type="InterPro" id="IPR000644">
    <property type="entry name" value="CBS_dom"/>
</dbReference>
<feature type="chain" id="PRO_5046826571" evidence="12">
    <location>
        <begin position="18"/>
        <end position="467"/>
    </location>
</feature>
<dbReference type="PROSITE" id="PS51371">
    <property type="entry name" value="CBS"/>
    <property type="match status" value="2"/>
</dbReference>
<evidence type="ECO:0000256" key="1">
    <source>
        <dbReference type="ARBA" id="ARBA00004651"/>
    </source>
</evidence>
<dbReference type="InterPro" id="IPR002550">
    <property type="entry name" value="CNNM"/>
</dbReference>
<feature type="signal peptide" evidence="12">
    <location>
        <begin position="1"/>
        <end position="17"/>
    </location>
</feature>
<dbReference type="Pfam" id="PF03471">
    <property type="entry name" value="CorC_HlyC"/>
    <property type="match status" value="1"/>
</dbReference>
<name>A0ABU5T6M6_9MICC</name>
<dbReference type="CDD" id="cd04590">
    <property type="entry name" value="CBS_pair_CorC_HlyC_assoc"/>
    <property type="match status" value="1"/>
</dbReference>
<protein>
    <submittedName>
        <fullName evidence="14">Hemolysin family protein</fullName>
    </submittedName>
</protein>
<keyword evidence="3" id="KW-1003">Cell membrane</keyword>
<dbReference type="InterPro" id="IPR044751">
    <property type="entry name" value="Ion_transp-like_CBS"/>
</dbReference>
<dbReference type="PANTHER" id="PTHR22777">
    <property type="entry name" value="HEMOLYSIN-RELATED"/>
    <property type="match status" value="1"/>
</dbReference>
<organism evidence="14 15">
    <name type="scientific">Sinomonas terricola</name>
    <dbReference type="NCBI Taxonomy" id="3110330"/>
    <lineage>
        <taxon>Bacteria</taxon>
        <taxon>Bacillati</taxon>
        <taxon>Actinomycetota</taxon>
        <taxon>Actinomycetes</taxon>
        <taxon>Micrococcales</taxon>
        <taxon>Micrococcaceae</taxon>
        <taxon>Sinomonas</taxon>
    </lineage>
</organism>
<evidence type="ECO:0000313" key="14">
    <source>
        <dbReference type="EMBL" id="MEA5455317.1"/>
    </source>
</evidence>
<dbReference type="PANTHER" id="PTHR22777:SF32">
    <property type="entry name" value="UPF0053 INNER MEMBRANE PROTEIN YFJD"/>
    <property type="match status" value="1"/>
</dbReference>
<evidence type="ECO:0000256" key="12">
    <source>
        <dbReference type="SAM" id="SignalP"/>
    </source>
</evidence>
<evidence type="ECO:0000256" key="2">
    <source>
        <dbReference type="ARBA" id="ARBA00006337"/>
    </source>
</evidence>
<comment type="subcellular location">
    <subcellularLocation>
        <location evidence="1">Cell membrane</location>
        <topology evidence="1">Multi-pass membrane protein</topology>
    </subcellularLocation>
</comment>
<comment type="similarity">
    <text evidence="2">Belongs to the UPF0053 family.</text>
</comment>
<feature type="region of interest" description="Disordered" evidence="10">
    <location>
        <begin position="411"/>
        <end position="467"/>
    </location>
</feature>
<feature type="transmembrane region" description="Helical" evidence="11">
    <location>
        <begin position="87"/>
        <end position="108"/>
    </location>
</feature>
<evidence type="ECO:0000256" key="9">
    <source>
        <dbReference type="PROSITE-ProRule" id="PRU00703"/>
    </source>
</evidence>